<dbReference type="InParanoid" id="F5YAA7"/>
<gene>
    <name evidence="5" type="ordered locus">TREAZ_0723</name>
</gene>
<dbReference type="STRING" id="545695.TREAZ_0723"/>
<evidence type="ECO:0000256" key="3">
    <source>
        <dbReference type="ARBA" id="ARBA00022840"/>
    </source>
</evidence>
<dbReference type="Proteomes" id="UP000009222">
    <property type="component" value="Chromosome"/>
</dbReference>
<organism evidence="5 6">
    <name type="scientific">Leadbettera azotonutricia (strain ATCC BAA-888 / DSM 13862 / ZAS-9)</name>
    <name type="common">Treponema azotonutricium</name>
    <dbReference type="NCBI Taxonomy" id="545695"/>
    <lineage>
        <taxon>Bacteria</taxon>
        <taxon>Pseudomonadati</taxon>
        <taxon>Spirochaetota</taxon>
        <taxon>Spirochaetia</taxon>
        <taxon>Spirochaetales</taxon>
        <taxon>Breznakiellaceae</taxon>
        <taxon>Leadbettera</taxon>
    </lineage>
</organism>
<dbReference type="PANTHER" id="PTHR34698">
    <property type="entry name" value="5-OXOPROLINASE SUBUNIT B"/>
    <property type="match status" value="1"/>
</dbReference>
<dbReference type="GO" id="GO:0005524">
    <property type="term" value="F:ATP binding"/>
    <property type="evidence" value="ECO:0007669"/>
    <property type="project" value="UniProtKB-KW"/>
</dbReference>
<dbReference type="GO" id="GO:0016787">
    <property type="term" value="F:hydrolase activity"/>
    <property type="evidence" value="ECO:0007669"/>
    <property type="project" value="UniProtKB-KW"/>
</dbReference>
<dbReference type="Gene3D" id="3.30.1360.40">
    <property type="match status" value="1"/>
</dbReference>
<reference evidence="6" key="1">
    <citation type="submission" date="2009-12" db="EMBL/GenBank/DDBJ databases">
        <title>Complete sequence of Treponema azotonutricium strain ZAS-9.</title>
        <authorList>
            <person name="Tetu S.G."/>
            <person name="Matson E."/>
            <person name="Ren Q."/>
            <person name="Seshadri R."/>
            <person name="Elbourne L."/>
            <person name="Hassan K.A."/>
            <person name="Durkin A."/>
            <person name="Radune D."/>
            <person name="Mohamoud Y."/>
            <person name="Shay R."/>
            <person name="Jin S."/>
            <person name="Zhang X."/>
            <person name="Lucey K."/>
            <person name="Ballor N.R."/>
            <person name="Ottesen E."/>
            <person name="Rosenthal R."/>
            <person name="Allen A."/>
            <person name="Leadbetter J.R."/>
            <person name="Paulsen I.T."/>
        </authorList>
    </citation>
    <scope>NUCLEOTIDE SEQUENCE [LARGE SCALE GENOMIC DNA]</scope>
    <source>
        <strain evidence="6">ATCC BAA-888 / DSM 13862 / ZAS-9</strain>
    </source>
</reference>
<dbReference type="eggNOG" id="COG2049">
    <property type="taxonomic scope" value="Bacteria"/>
</dbReference>
<dbReference type="AlphaFoldDB" id="F5YAA7"/>
<dbReference type="OrthoDB" id="9778567at2"/>
<dbReference type="HOGENOM" id="CLU_020207_1_0_12"/>
<dbReference type="InterPro" id="IPR003833">
    <property type="entry name" value="CT_C_D"/>
</dbReference>
<keyword evidence="2" id="KW-0378">Hydrolase</keyword>
<dbReference type="SMART" id="SM00796">
    <property type="entry name" value="AHS1"/>
    <property type="match status" value="1"/>
</dbReference>
<dbReference type="FunCoup" id="F5YAA7">
    <property type="interactions" value="10"/>
</dbReference>
<protein>
    <recommendedName>
        <fullName evidence="4">Carboxyltransferase domain-containing protein</fullName>
    </recommendedName>
</protein>
<dbReference type="InterPro" id="IPR010016">
    <property type="entry name" value="PxpB"/>
</dbReference>
<evidence type="ECO:0000259" key="4">
    <source>
        <dbReference type="SMART" id="SM00796"/>
    </source>
</evidence>
<evidence type="ECO:0000256" key="2">
    <source>
        <dbReference type="ARBA" id="ARBA00022801"/>
    </source>
</evidence>
<dbReference type="Gene3D" id="2.40.100.10">
    <property type="entry name" value="Cyclophilin-like"/>
    <property type="match status" value="1"/>
</dbReference>
<dbReference type="NCBIfam" id="TIGR00370">
    <property type="entry name" value="5-oxoprolinase subunit PxpB"/>
    <property type="match status" value="1"/>
</dbReference>
<evidence type="ECO:0000313" key="6">
    <source>
        <dbReference type="Proteomes" id="UP000009222"/>
    </source>
</evidence>
<name>F5YAA7_LEAAZ</name>
<feature type="domain" description="Carboxyltransferase" evidence="4">
    <location>
        <begin position="8"/>
        <end position="209"/>
    </location>
</feature>
<proteinExistence type="predicted"/>
<dbReference type="SUPFAM" id="SSF160467">
    <property type="entry name" value="PH0987 N-terminal domain-like"/>
    <property type="match status" value="1"/>
</dbReference>
<dbReference type="Pfam" id="PF02682">
    <property type="entry name" value="CT_C_D"/>
    <property type="match status" value="1"/>
</dbReference>
<dbReference type="InterPro" id="IPR029000">
    <property type="entry name" value="Cyclophilin-like_dom_sf"/>
</dbReference>
<sequence length="241" mass="26849">MEKQKPLPLINPAGDCALKIEFGNSIDPELNDRVHSLAGSLREKPVRGVYDMVPSYASLLVCFDPSIVSFCKLRRLLFSRAKQKARNRESAGKIVSIPVCYEGEFAMDMETVCGHTGFSREEVIARHTKPLYRIYMLGFLPGFPYLGGLDPALETPRLKTPRTKIPAGSVGIGGEQTGIYPLDSPGGWQIIGRTPLKPYDPRREEPFLYRAGDSIRFYSISREEYDAHGAVLPAEGKRSWA</sequence>
<dbReference type="EMBL" id="CP001841">
    <property type="protein sequence ID" value="AEF80593.1"/>
    <property type="molecule type" value="Genomic_DNA"/>
</dbReference>
<evidence type="ECO:0000313" key="5">
    <source>
        <dbReference type="EMBL" id="AEF80593.1"/>
    </source>
</evidence>
<keyword evidence="3" id="KW-0067">ATP-binding</keyword>
<dbReference type="RefSeq" id="WP_015711241.1">
    <property type="nucleotide sequence ID" value="NC_015577.1"/>
</dbReference>
<evidence type="ECO:0000256" key="1">
    <source>
        <dbReference type="ARBA" id="ARBA00022741"/>
    </source>
</evidence>
<dbReference type="PANTHER" id="PTHR34698:SF2">
    <property type="entry name" value="5-OXOPROLINASE SUBUNIT B"/>
    <property type="match status" value="1"/>
</dbReference>
<keyword evidence="6" id="KW-1185">Reference proteome</keyword>
<keyword evidence="1" id="KW-0547">Nucleotide-binding</keyword>
<accession>F5YAA7</accession>
<reference evidence="5 6" key="2">
    <citation type="journal article" date="2011" name="ISME J.">
        <title>RNA-seq reveals cooperative metabolic interactions between two termite-gut spirochete species in co-culture.</title>
        <authorList>
            <person name="Rosenthal A.Z."/>
            <person name="Matson E.G."/>
            <person name="Eldar A."/>
            <person name="Leadbetter J.R."/>
        </authorList>
    </citation>
    <scope>NUCLEOTIDE SEQUENCE [LARGE SCALE GENOMIC DNA]</scope>
    <source>
        <strain evidence="6">ATCC BAA-888 / DSM 13862 / ZAS-9</strain>
    </source>
</reference>
<dbReference type="SUPFAM" id="SSF50891">
    <property type="entry name" value="Cyclophilin-like"/>
    <property type="match status" value="1"/>
</dbReference>
<dbReference type="KEGG" id="taz:TREAZ_0723"/>